<dbReference type="GO" id="GO:0005788">
    <property type="term" value="C:endoplasmic reticulum lumen"/>
    <property type="evidence" value="ECO:0007669"/>
    <property type="project" value="UniProtKB-UniRule"/>
</dbReference>
<feature type="region of interest" description="Disordered" evidence="8">
    <location>
        <begin position="204"/>
        <end position="237"/>
    </location>
</feature>
<dbReference type="STRING" id="196109.A0A136IQ25"/>
<accession>A0A136IQ25</accession>
<evidence type="ECO:0000313" key="12">
    <source>
        <dbReference type="Proteomes" id="UP000070501"/>
    </source>
</evidence>
<dbReference type="GO" id="GO:0030246">
    <property type="term" value="F:carbohydrate binding"/>
    <property type="evidence" value="ECO:0007669"/>
    <property type="project" value="UniProtKB-UniRule"/>
</dbReference>
<dbReference type="Pfam" id="PF07915">
    <property type="entry name" value="PRKCSH"/>
    <property type="match status" value="1"/>
</dbReference>
<keyword evidence="4 7" id="KW-0430">Lectin</keyword>
<feature type="region of interest" description="Disordered" evidence="8">
    <location>
        <begin position="61"/>
        <end position="93"/>
    </location>
</feature>
<feature type="signal peptide" evidence="9">
    <location>
        <begin position="1"/>
        <end position="21"/>
    </location>
</feature>
<dbReference type="InParanoid" id="A0A136IQ25"/>
<protein>
    <recommendedName>
        <fullName evidence="7">Endoplasmic reticulum lectin</fullName>
    </recommendedName>
    <alternativeName>
        <fullName evidence="7">Protein OS-9 homolog</fullName>
    </alternativeName>
</protein>
<dbReference type="Proteomes" id="UP000070501">
    <property type="component" value="Unassembled WGS sequence"/>
</dbReference>
<dbReference type="InterPro" id="IPR045149">
    <property type="entry name" value="OS-9-like"/>
</dbReference>
<comment type="function">
    <text evidence="7">Lectin involved in the quality control of the secretory pathway. As a member of the endoplasmic reticulum-associated degradation lumenal (ERAD-L) surveillance system, targets misfolded endoplasmic reticulum lumenal glycoproteins for degradation.</text>
</comment>
<evidence type="ECO:0000256" key="2">
    <source>
        <dbReference type="ARBA" id="ARBA00009918"/>
    </source>
</evidence>
<dbReference type="PROSITE" id="PS51914">
    <property type="entry name" value="MRH"/>
    <property type="match status" value="1"/>
</dbReference>
<gene>
    <name evidence="11" type="ORF">Micbo1qcDRAFT_139487</name>
</gene>
<dbReference type="GO" id="GO:0005789">
    <property type="term" value="C:endoplasmic reticulum membrane"/>
    <property type="evidence" value="ECO:0007669"/>
    <property type="project" value="UniProtKB-SubCell"/>
</dbReference>
<keyword evidence="12" id="KW-1185">Reference proteome</keyword>
<keyword evidence="5 7" id="KW-0256">Endoplasmic reticulum</keyword>
<dbReference type="AlphaFoldDB" id="A0A136IQ25"/>
<evidence type="ECO:0000256" key="4">
    <source>
        <dbReference type="ARBA" id="ARBA00022734"/>
    </source>
</evidence>
<dbReference type="PANTHER" id="PTHR15414:SF0">
    <property type="entry name" value="ENDOPLASMIC RETICULUM LECTIN 1"/>
    <property type="match status" value="1"/>
</dbReference>
<evidence type="ECO:0000256" key="5">
    <source>
        <dbReference type="ARBA" id="ARBA00022824"/>
    </source>
</evidence>
<feature type="compositionally biased region" description="Low complexity" evidence="8">
    <location>
        <begin position="204"/>
        <end position="214"/>
    </location>
</feature>
<reference evidence="12" key="1">
    <citation type="submission" date="2016-02" db="EMBL/GenBank/DDBJ databases">
        <title>Draft genome sequence of Microdochium bolleyi, a fungal endophyte of beachgrass.</title>
        <authorList>
            <consortium name="DOE Joint Genome Institute"/>
            <person name="David A.S."/>
            <person name="May G."/>
            <person name="Haridas S."/>
            <person name="Lim J."/>
            <person name="Wang M."/>
            <person name="Labutti K."/>
            <person name="Lipzen A."/>
            <person name="Barry K."/>
            <person name="Grigoriev I.V."/>
        </authorList>
    </citation>
    <scope>NUCLEOTIDE SEQUENCE [LARGE SCALE GENOMIC DNA]</scope>
    <source>
        <strain evidence="12">J235TASD1</strain>
    </source>
</reference>
<evidence type="ECO:0000256" key="1">
    <source>
        <dbReference type="ARBA" id="ARBA00004367"/>
    </source>
</evidence>
<evidence type="ECO:0000256" key="7">
    <source>
        <dbReference type="RuleBase" id="RU369099"/>
    </source>
</evidence>
<dbReference type="GO" id="GO:0030968">
    <property type="term" value="P:endoplasmic reticulum unfolded protein response"/>
    <property type="evidence" value="ECO:0007669"/>
    <property type="project" value="UniProtKB-UniRule"/>
</dbReference>
<evidence type="ECO:0000256" key="8">
    <source>
        <dbReference type="SAM" id="MobiDB-lite"/>
    </source>
</evidence>
<proteinExistence type="inferred from homology"/>
<evidence type="ECO:0000256" key="3">
    <source>
        <dbReference type="ARBA" id="ARBA00022729"/>
    </source>
</evidence>
<comment type="subcellular location">
    <subcellularLocation>
        <location evidence="1 7">Endoplasmic reticulum membrane</location>
        <topology evidence="1 7">Peripheral membrane protein</topology>
        <orientation evidence="1 7">Lumenal side</orientation>
    </subcellularLocation>
</comment>
<dbReference type="InterPro" id="IPR012913">
    <property type="entry name" value="OS9-like_dom"/>
</dbReference>
<dbReference type="SUPFAM" id="SSF50911">
    <property type="entry name" value="Mannose 6-phosphate receptor domain"/>
    <property type="match status" value="1"/>
</dbReference>
<dbReference type="InterPro" id="IPR009011">
    <property type="entry name" value="Man6P_isomerase_rcpt-bd_dom_sf"/>
</dbReference>
<feature type="chain" id="PRO_5007292939" description="Endoplasmic reticulum lectin" evidence="9">
    <location>
        <begin position="22"/>
        <end position="449"/>
    </location>
</feature>
<evidence type="ECO:0000259" key="10">
    <source>
        <dbReference type="PROSITE" id="PS51914"/>
    </source>
</evidence>
<comment type="similarity">
    <text evidence="2 7">Belongs to the OS-9 family.</text>
</comment>
<feature type="domain" description="MRH" evidence="10">
    <location>
        <begin position="156"/>
        <end position="309"/>
    </location>
</feature>
<evidence type="ECO:0000256" key="9">
    <source>
        <dbReference type="SAM" id="SignalP"/>
    </source>
</evidence>
<sequence>MRHFQLLPLLALSQQCRGVTARQPGFSIHQDLLAYPQFEVVISEAYISEADAQALLDKAEAHSSSAARHHPASQTEIARNDRTASGEDDDTSREAKAIETYEIMSAPPHRYLCAIPIIEAPPAPNKTATELAKAEEAKELARASAHGWDLVNELEGTCLHYVMGWWSYTFCYGNSVVQFHALPGSMKIGKPVRDPQTMDYVLGRQQQQEQRQQQANGEIGDTGAVAPNTPSQQQHQSQNVMELQVKGDQRYMVQRLDAGTICDLTGRERTIEIQYHCSPGSTQDRIGWIKEVTTCAYLMVVNTPRLCNDVAFLPPKETKANIITCRDIIPEEGVSEWRQRKMVEVESMLTGKGANKGPATIGGIVVGGRKTFGDEVARLSPPRGMRQQAEAVQKVLNVVAKGSGKEKTFDVLNDEDLAALGIDRETIDELHDQMEKVAGEKDWKLELVE</sequence>
<dbReference type="PANTHER" id="PTHR15414">
    <property type="entry name" value="OS-9-RELATED"/>
    <property type="match status" value="1"/>
</dbReference>
<keyword evidence="3 9" id="KW-0732">Signal</keyword>
<evidence type="ECO:0000313" key="11">
    <source>
        <dbReference type="EMBL" id="KXJ87010.1"/>
    </source>
</evidence>
<dbReference type="EMBL" id="KQ964264">
    <property type="protein sequence ID" value="KXJ87010.1"/>
    <property type="molecule type" value="Genomic_DNA"/>
</dbReference>
<dbReference type="InterPro" id="IPR044865">
    <property type="entry name" value="MRH_dom"/>
</dbReference>
<organism evidence="11 12">
    <name type="scientific">Microdochium bolleyi</name>
    <dbReference type="NCBI Taxonomy" id="196109"/>
    <lineage>
        <taxon>Eukaryota</taxon>
        <taxon>Fungi</taxon>
        <taxon>Dikarya</taxon>
        <taxon>Ascomycota</taxon>
        <taxon>Pezizomycotina</taxon>
        <taxon>Sordariomycetes</taxon>
        <taxon>Xylariomycetidae</taxon>
        <taxon>Xylariales</taxon>
        <taxon>Microdochiaceae</taxon>
        <taxon>Microdochium</taxon>
    </lineage>
</organism>
<dbReference type="GO" id="GO:0030970">
    <property type="term" value="P:retrograde protein transport, ER to cytosol"/>
    <property type="evidence" value="ECO:0007669"/>
    <property type="project" value="TreeGrafter"/>
</dbReference>
<keyword evidence="6" id="KW-1015">Disulfide bond</keyword>
<feature type="non-terminal residue" evidence="11">
    <location>
        <position position="449"/>
    </location>
</feature>
<dbReference type="OrthoDB" id="448954at2759"/>
<keyword evidence="7" id="KW-0472">Membrane</keyword>
<evidence type="ECO:0000256" key="6">
    <source>
        <dbReference type="ARBA" id="ARBA00023157"/>
    </source>
</evidence>
<name>A0A136IQ25_9PEZI</name>
<feature type="compositionally biased region" description="Polar residues" evidence="8">
    <location>
        <begin position="228"/>
        <end position="237"/>
    </location>
</feature>
<dbReference type="Gene3D" id="2.70.130.10">
    <property type="entry name" value="Mannose-6-phosphate receptor binding domain"/>
    <property type="match status" value="1"/>
</dbReference>